<accession>A0A501WVQ3</accession>
<dbReference type="PANTHER" id="PTHR21600">
    <property type="entry name" value="MITOCHONDRIAL RNA PSEUDOURIDINE SYNTHASE"/>
    <property type="match status" value="1"/>
</dbReference>
<dbReference type="RefSeq" id="WP_140588276.1">
    <property type="nucleotide sequence ID" value="NZ_VFRR01000012.1"/>
</dbReference>
<dbReference type="PROSITE" id="PS01129">
    <property type="entry name" value="PSI_RLU"/>
    <property type="match status" value="1"/>
</dbReference>
<dbReference type="PANTHER" id="PTHR21600:SF87">
    <property type="entry name" value="RNA PSEUDOURIDYLATE SYNTHASE DOMAIN-CONTAINING PROTEIN 1"/>
    <property type="match status" value="1"/>
</dbReference>
<name>A0A501WVQ3_9GAMM</name>
<dbReference type="Proteomes" id="UP000315901">
    <property type="component" value="Unassembled WGS sequence"/>
</dbReference>
<proteinExistence type="inferred from homology"/>
<dbReference type="EMBL" id="VFRR01000012">
    <property type="protein sequence ID" value="TPE52375.1"/>
    <property type="molecule type" value="Genomic_DNA"/>
</dbReference>
<evidence type="ECO:0000259" key="2">
    <source>
        <dbReference type="Pfam" id="PF00849"/>
    </source>
</evidence>
<feature type="domain" description="Pseudouridine synthase RsuA/RluA-like" evidence="2">
    <location>
        <begin position="10"/>
        <end position="151"/>
    </location>
</feature>
<dbReference type="CDD" id="cd02869">
    <property type="entry name" value="PseudoU_synth_RluA_like"/>
    <property type="match status" value="1"/>
</dbReference>
<dbReference type="GO" id="GO:0009982">
    <property type="term" value="F:pseudouridine synthase activity"/>
    <property type="evidence" value="ECO:0007669"/>
    <property type="project" value="InterPro"/>
</dbReference>
<evidence type="ECO:0000313" key="4">
    <source>
        <dbReference type="Proteomes" id="UP000315901"/>
    </source>
</evidence>
<dbReference type="Gene3D" id="3.30.2350.10">
    <property type="entry name" value="Pseudouridine synthase"/>
    <property type="match status" value="1"/>
</dbReference>
<dbReference type="InterPro" id="IPR006145">
    <property type="entry name" value="PsdUridine_synth_RsuA/RluA"/>
</dbReference>
<dbReference type="Pfam" id="PF00849">
    <property type="entry name" value="PseudoU_synth_2"/>
    <property type="match status" value="1"/>
</dbReference>
<evidence type="ECO:0000256" key="1">
    <source>
        <dbReference type="ARBA" id="ARBA00010876"/>
    </source>
</evidence>
<comment type="caution">
    <text evidence="3">The sequence shown here is derived from an EMBL/GenBank/DDBJ whole genome shotgun (WGS) entry which is preliminary data.</text>
</comment>
<keyword evidence="4" id="KW-1185">Reference proteome</keyword>
<dbReference type="InterPro" id="IPR020103">
    <property type="entry name" value="PsdUridine_synth_cat_dom_sf"/>
</dbReference>
<dbReference type="InterPro" id="IPR050188">
    <property type="entry name" value="RluA_PseudoU_synthase"/>
</dbReference>
<gene>
    <name evidence="3" type="ORF">FJM67_08015</name>
</gene>
<organism evidence="3 4">
    <name type="scientific">Maribrevibacterium harenarium</name>
    <dbReference type="NCBI Taxonomy" id="2589817"/>
    <lineage>
        <taxon>Bacteria</taxon>
        <taxon>Pseudomonadati</taxon>
        <taxon>Pseudomonadota</taxon>
        <taxon>Gammaproteobacteria</taxon>
        <taxon>Oceanospirillales</taxon>
        <taxon>Oceanospirillaceae</taxon>
        <taxon>Maribrevibacterium</taxon>
    </lineage>
</organism>
<dbReference type="GO" id="GO:0140098">
    <property type="term" value="F:catalytic activity, acting on RNA"/>
    <property type="evidence" value="ECO:0007669"/>
    <property type="project" value="UniProtKB-ARBA"/>
</dbReference>
<comment type="similarity">
    <text evidence="1">Belongs to the pseudouridine synthase RluA family.</text>
</comment>
<protein>
    <submittedName>
        <fullName evidence="3">RNA pseudouridine synthase</fullName>
    </submittedName>
</protein>
<evidence type="ECO:0000313" key="3">
    <source>
        <dbReference type="EMBL" id="TPE52375.1"/>
    </source>
</evidence>
<dbReference type="OrthoDB" id="9807829at2"/>
<reference evidence="3 4" key="1">
    <citation type="submission" date="2019-06" db="EMBL/GenBank/DDBJ databases">
        <title>A novel bacterium of genus Marinomonas, isolated from coastal sand.</title>
        <authorList>
            <person name="Huang H."/>
            <person name="Mo K."/>
            <person name="Hu Y."/>
        </authorList>
    </citation>
    <scope>NUCLEOTIDE SEQUENCE [LARGE SCALE GENOMIC DNA]</scope>
    <source>
        <strain evidence="3 4">HB171799</strain>
    </source>
</reference>
<dbReference type="AlphaFoldDB" id="A0A501WVQ3"/>
<dbReference type="GO" id="GO:0000455">
    <property type="term" value="P:enzyme-directed rRNA pseudouridine synthesis"/>
    <property type="evidence" value="ECO:0007669"/>
    <property type="project" value="TreeGrafter"/>
</dbReference>
<dbReference type="GO" id="GO:0003723">
    <property type="term" value="F:RNA binding"/>
    <property type="evidence" value="ECO:0007669"/>
    <property type="project" value="InterPro"/>
</dbReference>
<dbReference type="InterPro" id="IPR006224">
    <property type="entry name" value="PsdUridine_synth_RluA-like_CS"/>
</dbReference>
<sequence>MYEILLRHPDFWVVHKPAGVSFHSESGLGFIELLRQQYPDGNFWPVHRLDKMTSGLVIVATSAEAAALFGQLFSAGQIEKRYLALSKRKGKKKQGTIQGGMQPGRNGNWLLDQSSQNLACTQFFSCAFNGVRLFYLRPITGKTHQLRVALKSNSSPILGDARYGGEAAERGYLHAYSVSFDWQGDSINVISRVPDGRFDSALFDHVATHFNEAELTWPQTKLSKVE</sequence>
<dbReference type="SUPFAM" id="SSF55120">
    <property type="entry name" value="Pseudouridine synthase"/>
    <property type="match status" value="1"/>
</dbReference>